<gene>
    <name evidence="1" type="ORF">LCGC14_0892950</name>
</gene>
<reference evidence="1" key="1">
    <citation type="journal article" date="2015" name="Nature">
        <title>Complex archaea that bridge the gap between prokaryotes and eukaryotes.</title>
        <authorList>
            <person name="Spang A."/>
            <person name="Saw J.H."/>
            <person name="Jorgensen S.L."/>
            <person name="Zaremba-Niedzwiedzka K."/>
            <person name="Martijn J."/>
            <person name="Lind A.E."/>
            <person name="van Eijk R."/>
            <person name="Schleper C."/>
            <person name="Guy L."/>
            <person name="Ettema T.J."/>
        </authorList>
    </citation>
    <scope>NUCLEOTIDE SEQUENCE</scope>
</reference>
<name>A0A0F9PJB8_9ZZZZ</name>
<comment type="caution">
    <text evidence="1">The sequence shown here is derived from an EMBL/GenBank/DDBJ whole genome shotgun (WGS) entry which is preliminary data.</text>
</comment>
<organism evidence="1">
    <name type="scientific">marine sediment metagenome</name>
    <dbReference type="NCBI Taxonomy" id="412755"/>
    <lineage>
        <taxon>unclassified sequences</taxon>
        <taxon>metagenomes</taxon>
        <taxon>ecological metagenomes</taxon>
    </lineage>
</organism>
<accession>A0A0F9PJB8</accession>
<evidence type="ECO:0000313" key="1">
    <source>
        <dbReference type="EMBL" id="KKN24612.1"/>
    </source>
</evidence>
<protein>
    <submittedName>
        <fullName evidence="1">Uncharacterized protein</fullName>
    </submittedName>
</protein>
<proteinExistence type="predicted"/>
<sequence length="81" mass="9188">MFKITITDTQQVHKILPKQWQVVGQEEKLSEFGEDGKTCMHNVYDYTPQVEALVEETRAILVQEVETLNLAAVIKAVNGLE</sequence>
<dbReference type="AlphaFoldDB" id="A0A0F9PJB8"/>
<dbReference type="EMBL" id="LAZR01002870">
    <property type="protein sequence ID" value="KKN24612.1"/>
    <property type="molecule type" value="Genomic_DNA"/>
</dbReference>